<feature type="transmembrane region" description="Helical" evidence="2">
    <location>
        <begin position="71"/>
        <end position="92"/>
    </location>
</feature>
<sequence length="119" mass="12630">MPVSSAPLPTSHRPSSGNLGLMEPNSKALKAKHQDKTTKTIKLLVKILVAILVIEVLGIIAAFFIPGTPPICLIILGGLILTTVLCVLLLVIKLALVNKTEGTTAEQQIKRKLSSKSIS</sequence>
<keyword evidence="2" id="KW-0812">Transmembrane</keyword>
<evidence type="ECO:0000256" key="1">
    <source>
        <dbReference type="SAM" id="MobiDB-lite"/>
    </source>
</evidence>
<gene>
    <name evidence="3" type="ordered locus">CpB0383</name>
</gene>
<keyword evidence="4" id="KW-1185">Reference proteome</keyword>
<feature type="region of interest" description="Disordered" evidence="1">
    <location>
        <begin position="1"/>
        <end position="21"/>
    </location>
</feature>
<reference evidence="3" key="1">
    <citation type="submission" date="2002-05" db="EMBL/GenBank/DDBJ databases">
        <title>The genome sequence of Chlamydia pneumoniae TW183 and comparison with other Chlamydia strains based on whole genome sequence analysis.</title>
        <authorList>
            <person name="Geng M.M."/>
            <person name="Schuhmacher A."/>
            <person name="Muehldorfer I."/>
            <person name="Bensch K.W."/>
            <person name="Schaefer K.P."/>
            <person name="Schneider S."/>
            <person name="Pohl T."/>
            <person name="Essig A."/>
            <person name="Marre R."/>
            <person name="Melchers K."/>
        </authorList>
    </citation>
    <scope>NUCLEOTIDE SEQUENCE [LARGE SCALE GENOMIC DNA]</scope>
    <source>
        <strain evidence="3">TW-183</strain>
    </source>
</reference>
<keyword evidence="2" id="KW-0472">Membrane</keyword>
<name>A0ABM5LCI9_CHLPN</name>
<accession>A0ABM5LCI9</accession>
<feature type="transmembrane region" description="Helical" evidence="2">
    <location>
        <begin position="43"/>
        <end position="65"/>
    </location>
</feature>
<dbReference type="Proteomes" id="UP000000424">
    <property type="component" value="Chromosome"/>
</dbReference>
<dbReference type="RefSeq" id="WP_010883014.1">
    <property type="nucleotide sequence ID" value="NC_005043.1"/>
</dbReference>
<protein>
    <submittedName>
        <fullName evidence="3">Uncharacterized protein</fullName>
    </submittedName>
</protein>
<evidence type="ECO:0000313" key="4">
    <source>
        <dbReference type="Proteomes" id="UP000000424"/>
    </source>
</evidence>
<dbReference type="GeneID" id="45050418"/>
<dbReference type="EMBL" id="AE009440">
    <property type="protein sequence ID" value="AAP98314.1"/>
    <property type="molecule type" value="Genomic_DNA"/>
</dbReference>
<evidence type="ECO:0000313" key="3">
    <source>
        <dbReference type="EMBL" id="AAP98314.1"/>
    </source>
</evidence>
<organism evidence="3 4">
    <name type="scientific">Chlamydia pneumoniae</name>
    <name type="common">Chlamydophila pneumoniae</name>
    <dbReference type="NCBI Taxonomy" id="83558"/>
    <lineage>
        <taxon>Bacteria</taxon>
        <taxon>Pseudomonadati</taxon>
        <taxon>Chlamydiota</taxon>
        <taxon>Chlamydiia</taxon>
        <taxon>Chlamydiales</taxon>
        <taxon>Chlamydiaceae</taxon>
        <taxon>Chlamydia/Chlamydophila group</taxon>
        <taxon>Chlamydia</taxon>
    </lineage>
</organism>
<proteinExistence type="predicted"/>
<keyword evidence="2" id="KW-1133">Transmembrane helix</keyword>
<evidence type="ECO:0000256" key="2">
    <source>
        <dbReference type="SAM" id="Phobius"/>
    </source>
</evidence>